<accession>A0A448X7P4</accession>
<evidence type="ECO:0000313" key="2">
    <source>
        <dbReference type="EMBL" id="VEL30209.1"/>
    </source>
</evidence>
<gene>
    <name evidence="2" type="ORF">PXEA_LOCUS23649</name>
</gene>
<dbReference type="Proteomes" id="UP000784294">
    <property type="component" value="Unassembled WGS sequence"/>
</dbReference>
<comment type="caution">
    <text evidence="2">The sequence shown here is derived from an EMBL/GenBank/DDBJ whole genome shotgun (WGS) entry which is preliminary data.</text>
</comment>
<feature type="compositionally biased region" description="Basic and acidic residues" evidence="1">
    <location>
        <begin position="38"/>
        <end position="63"/>
    </location>
</feature>
<dbReference type="EMBL" id="CAAALY010110412">
    <property type="protein sequence ID" value="VEL30209.1"/>
    <property type="molecule type" value="Genomic_DNA"/>
</dbReference>
<feature type="compositionally biased region" description="Basic residues" evidence="1">
    <location>
        <begin position="23"/>
        <end position="34"/>
    </location>
</feature>
<feature type="compositionally biased region" description="Basic and acidic residues" evidence="1">
    <location>
        <begin position="1"/>
        <end position="22"/>
    </location>
</feature>
<evidence type="ECO:0000313" key="3">
    <source>
        <dbReference type="Proteomes" id="UP000784294"/>
    </source>
</evidence>
<evidence type="ECO:0000256" key="1">
    <source>
        <dbReference type="SAM" id="MobiDB-lite"/>
    </source>
</evidence>
<protein>
    <submittedName>
        <fullName evidence="2">Uncharacterized protein</fullName>
    </submittedName>
</protein>
<reference evidence="2" key="1">
    <citation type="submission" date="2018-11" db="EMBL/GenBank/DDBJ databases">
        <authorList>
            <consortium name="Pathogen Informatics"/>
        </authorList>
    </citation>
    <scope>NUCLEOTIDE SEQUENCE</scope>
</reference>
<name>A0A448X7P4_9PLAT</name>
<organism evidence="2 3">
    <name type="scientific">Protopolystoma xenopodis</name>
    <dbReference type="NCBI Taxonomy" id="117903"/>
    <lineage>
        <taxon>Eukaryota</taxon>
        <taxon>Metazoa</taxon>
        <taxon>Spiralia</taxon>
        <taxon>Lophotrochozoa</taxon>
        <taxon>Platyhelminthes</taxon>
        <taxon>Monogenea</taxon>
        <taxon>Polyopisthocotylea</taxon>
        <taxon>Polystomatidea</taxon>
        <taxon>Polystomatidae</taxon>
        <taxon>Protopolystoma</taxon>
    </lineage>
</organism>
<keyword evidence="3" id="KW-1185">Reference proteome</keyword>
<proteinExistence type="predicted"/>
<dbReference type="AlphaFoldDB" id="A0A448X7P4"/>
<sequence>SRVQDKPGRDRVSETQRADRRSRSFAKGHSRSRSRSLSPEKNDVGDDSRSSRRAQNEEVKSTEEVPANGNDIVPNEDFEGPEHEASEGVAQGRSTAVRGDRDLDSDLDEDSFDGRPLEPSTTVTRRVLVDTPPHTRRVKVLLSSASIPAPVALPTLNTLSSVSSTGPTTSNSKVAITNSLGSLTPTITSVTEEKSMFLFLIDATKNLRIDLSI</sequence>
<feature type="region of interest" description="Disordered" evidence="1">
    <location>
        <begin position="1"/>
        <end position="119"/>
    </location>
</feature>
<feature type="non-terminal residue" evidence="2">
    <location>
        <position position="1"/>
    </location>
</feature>